<evidence type="ECO:0000313" key="3">
    <source>
        <dbReference type="Proteomes" id="UP001499993"/>
    </source>
</evidence>
<gene>
    <name evidence="2" type="ORF">GCM10023224_31390</name>
</gene>
<dbReference type="EMBL" id="BAABIK010000017">
    <property type="protein sequence ID" value="GAA4945802.1"/>
    <property type="molecule type" value="Genomic_DNA"/>
</dbReference>
<evidence type="ECO:0000256" key="1">
    <source>
        <dbReference type="SAM" id="MobiDB-lite"/>
    </source>
</evidence>
<evidence type="ECO:0000313" key="2">
    <source>
        <dbReference type="EMBL" id="GAA4945802.1"/>
    </source>
</evidence>
<dbReference type="Proteomes" id="UP001499993">
    <property type="component" value="Unassembled WGS sequence"/>
</dbReference>
<feature type="compositionally biased region" description="Basic and acidic residues" evidence="1">
    <location>
        <begin position="42"/>
        <end position="59"/>
    </location>
</feature>
<protein>
    <recommendedName>
        <fullName evidence="4">Histidine kinase/HSP90-like ATPase domain-containing protein</fullName>
    </recommendedName>
</protein>
<reference evidence="3" key="1">
    <citation type="journal article" date="2019" name="Int. J. Syst. Evol. Microbiol.">
        <title>The Global Catalogue of Microorganisms (GCM) 10K type strain sequencing project: providing services to taxonomists for standard genome sequencing and annotation.</title>
        <authorList>
            <consortium name="The Broad Institute Genomics Platform"/>
            <consortium name="The Broad Institute Genome Sequencing Center for Infectious Disease"/>
            <person name="Wu L."/>
            <person name="Ma J."/>
        </authorList>
    </citation>
    <scope>NUCLEOTIDE SEQUENCE [LARGE SCALE GENOMIC DNA]</scope>
    <source>
        <strain evidence="3">JCM 18123</strain>
    </source>
</reference>
<sequence length="96" mass="9850">MTGDGGATGTVGHGAAGRRGPEGPSPWGSRETLSIEVEDAGSPDRRPERAVAGSEEEHGRGLALVEAFADSWDARPHGDGLYFVLALTPPAAAERA</sequence>
<organism evidence="2 3">
    <name type="scientific">Streptomonospora halophila</name>
    <dbReference type="NCBI Taxonomy" id="427369"/>
    <lineage>
        <taxon>Bacteria</taxon>
        <taxon>Bacillati</taxon>
        <taxon>Actinomycetota</taxon>
        <taxon>Actinomycetes</taxon>
        <taxon>Streptosporangiales</taxon>
        <taxon>Nocardiopsidaceae</taxon>
        <taxon>Streptomonospora</taxon>
    </lineage>
</organism>
<name>A0ABP9GJK6_9ACTN</name>
<evidence type="ECO:0008006" key="4">
    <source>
        <dbReference type="Google" id="ProtNLM"/>
    </source>
</evidence>
<proteinExistence type="predicted"/>
<comment type="caution">
    <text evidence="2">The sequence shown here is derived from an EMBL/GenBank/DDBJ whole genome shotgun (WGS) entry which is preliminary data.</text>
</comment>
<accession>A0ABP9GJK6</accession>
<feature type="compositionally biased region" description="Gly residues" evidence="1">
    <location>
        <begin position="1"/>
        <end position="17"/>
    </location>
</feature>
<dbReference type="CDD" id="cd16936">
    <property type="entry name" value="HATPase_RsbW-like"/>
    <property type="match status" value="1"/>
</dbReference>
<dbReference type="InterPro" id="IPR036890">
    <property type="entry name" value="HATPase_C_sf"/>
</dbReference>
<feature type="region of interest" description="Disordered" evidence="1">
    <location>
        <begin position="1"/>
        <end position="59"/>
    </location>
</feature>
<dbReference type="Gene3D" id="3.30.565.10">
    <property type="entry name" value="Histidine kinase-like ATPase, C-terminal domain"/>
    <property type="match status" value="1"/>
</dbReference>
<keyword evidence="3" id="KW-1185">Reference proteome</keyword>
<dbReference type="RefSeq" id="WP_345557147.1">
    <property type="nucleotide sequence ID" value="NZ_BAABIK010000017.1"/>
</dbReference>